<accession>A0A6J8B401</accession>
<dbReference type="GO" id="GO:0061630">
    <property type="term" value="F:ubiquitin protein ligase activity"/>
    <property type="evidence" value="ECO:0007669"/>
    <property type="project" value="TreeGrafter"/>
</dbReference>
<dbReference type="GO" id="GO:0008270">
    <property type="term" value="F:zinc ion binding"/>
    <property type="evidence" value="ECO:0007669"/>
    <property type="project" value="InterPro"/>
</dbReference>
<dbReference type="Pfam" id="PF00643">
    <property type="entry name" value="zf-B_box"/>
    <property type="match status" value="1"/>
</dbReference>
<evidence type="ECO:0000259" key="1">
    <source>
        <dbReference type="SMART" id="SM00336"/>
    </source>
</evidence>
<gene>
    <name evidence="2" type="ORF">MCOR_14519</name>
</gene>
<protein>
    <recommendedName>
        <fullName evidence="1">B box-type domain-containing protein</fullName>
    </recommendedName>
</protein>
<evidence type="ECO:0000313" key="3">
    <source>
        <dbReference type="Proteomes" id="UP000507470"/>
    </source>
</evidence>
<dbReference type="OrthoDB" id="6088471at2759"/>
<dbReference type="GO" id="GO:0005654">
    <property type="term" value="C:nucleoplasm"/>
    <property type="evidence" value="ECO:0007669"/>
    <property type="project" value="TreeGrafter"/>
</dbReference>
<dbReference type="SUPFAM" id="SSF57845">
    <property type="entry name" value="B-box zinc-binding domain"/>
    <property type="match status" value="1"/>
</dbReference>
<dbReference type="Gene3D" id="3.30.160.60">
    <property type="entry name" value="Classic Zinc Finger"/>
    <property type="match status" value="1"/>
</dbReference>
<evidence type="ECO:0000313" key="2">
    <source>
        <dbReference type="EMBL" id="CAC5378306.1"/>
    </source>
</evidence>
<feature type="domain" description="B box-type" evidence="1">
    <location>
        <begin position="4"/>
        <end position="50"/>
    </location>
</feature>
<dbReference type="Proteomes" id="UP000507470">
    <property type="component" value="Unassembled WGS sequence"/>
</dbReference>
<reference evidence="2 3" key="1">
    <citation type="submission" date="2020-06" db="EMBL/GenBank/DDBJ databases">
        <authorList>
            <person name="Li R."/>
            <person name="Bekaert M."/>
        </authorList>
    </citation>
    <scope>NUCLEOTIDE SEQUENCE [LARGE SCALE GENOMIC DNA]</scope>
    <source>
        <strain evidence="3">wild</strain>
    </source>
</reference>
<feature type="domain" description="B box-type" evidence="1">
    <location>
        <begin position="53"/>
        <end position="96"/>
    </location>
</feature>
<proteinExistence type="predicted"/>
<dbReference type="CDD" id="cd19757">
    <property type="entry name" value="Bbox1"/>
    <property type="match status" value="1"/>
</dbReference>
<sequence>MAQVAISTCDICVGGPGDNYCEQCQQLFCDGCKISHLRTLMSKNHTFKSGPNNKPDVKQNCKEPDENFIYYCMEYDTPVCKICAIKNHKTHELSKIKESTKAITSAVKNNIETKIRNLHSNIAKIDQGTQKYQTDVKKAIQAIQEEGRQLKEIIEKKVEALIRSIKANEAKNLQTLQFIVNEFQIALDKAKEQQKMYVDTQRIKD</sequence>
<dbReference type="EMBL" id="CACVKT020002549">
    <property type="protein sequence ID" value="CAC5378306.1"/>
    <property type="molecule type" value="Genomic_DNA"/>
</dbReference>
<keyword evidence="3" id="KW-1185">Reference proteome</keyword>
<dbReference type="PANTHER" id="PTHR25462:SF305">
    <property type="entry name" value="RING-TYPE DOMAIN-CONTAINING PROTEIN"/>
    <property type="match status" value="1"/>
</dbReference>
<dbReference type="PANTHER" id="PTHR25462">
    <property type="entry name" value="BONUS, ISOFORM C-RELATED"/>
    <property type="match status" value="1"/>
</dbReference>
<dbReference type="SMART" id="SM00336">
    <property type="entry name" value="BBOX"/>
    <property type="match status" value="2"/>
</dbReference>
<dbReference type="InterPro" id="IPR047153">
    <property type="entry name" value="TRIM45/56/19-like"/>
</dbReference>
<dbReference type="InterPro" id="IPR000315">
    <property type="entry name" value="Znf_B-box"/>
</dbReference>
<name>A0A6J8B401_MYTCO</name>
<organism evidence="2 3">
    <name type="scientific">Mytilus coruscus</name>
    <name type="common">Sea mussel</name>
    <dbReference type="NCBI Taxonomy" id="42192"/>
    <lineage>
        <taxon>Eukaryota</taxon>
        <taxon>Metazoa</taxon>
        <taxon>Spiralia</taxon>
        <taxon>Lophotrochozoa</taxon>
        <taxon>Mollusca</taxon>
        <taxon>Bivalvia</taxon>
        <taxon>Autobranchia</taxon>
        <taxon>Pteriomorphia</taxon>
        <taxon>Mytilida</taxon>
        <taxon>Mytiloidea</taxon>
        <taxon>Mytilidae</taxon>
        <taxon>Mytilinae</taxon>
        <taxon>Mytilus</taxon>
    </lineage>
</organism>
<dbReference type="AlphaFoldDB" id="A0A6J8B401"/>